<name>A0A4P7NRI7_PYROR</name>
<protein>
    <submittedName>
        <fullName evidence="1">Uncharacterized protein</fullName>
    </submittedName>
</protein>
<evidence type="ECO:0000313" key="2">
    <source>
        <dbReference type="Proteomes" id="UP000294847"/>
    </source>
</evidence>
<dbReference type="EMBL" id="CP034209">
    <property type="protein sequence ID" value="QBZ65025.1"/>
    <property type="molecule type" value="Genomic_DNA"/>
</dbReference>
<sequence length="132" mass="15190">MFPYYVKHLIPLEPGDSDMDADSTSGFERLKPMQFYRDFTMDHWAIYYLKWARIVGTEQIASPIYFSFISCLTPPTVLPQLADTEILSTAEEDYYSEVVSQHFGAMYRIYNDLGSIPRGTAAENFTRSTFPS</sequence>
<gene>
    <name evidence="1" type="ORF">PoMZ_06728</name>
</gene>
<evidence type="ECO:0000313" key="1">
    <source>
        <dbReference type="EMBL" id="QBZ65025.1"/>
    </source>
</evidence>
<dbReference type="AlphaFoldDB" id="A0A4P7NRI7"/>
<accession>A0A4P7NRI7</accession>
<proteinExistence type="predicted"/>
<dbReference type="Proteomes" id="UP000294847">
    <property type="component" value="Chromosome 6"/>
</dbReference>
<reference evidence="1 2" key="1">
    <citation type="journal article" date="2019" name="Mol. Biol. Evol.">
        <title>Blast fungal genomes show frequent chromosomal changes, gene gains and losses, and effector gene turnover.</title>
        <authorList>
            <person name="Gomez Luciano L.B."/>
            <person name="Jason Tsai I."/>
            <person name="Chuma I."/>
            <person name="Tosa Y."/>
            <person name="Chen Y.H."/>
            <person name="Li J.Y."/>
            <person name="Li M.Y."/>
            <person name="Jade Lu M.Y."/>
            <person name="Nakayashiki H."/>
            <person name="Li W.H."/>
        </authorList>
    </citation>
    <scope>NUCLEOTIDE SEQUENCE [LARGE SCALE GENOMIC DNA]</scope>
    <source>
        <strain evidence="1">MZ5-1-6</strain>
    </source>
</reference>
<organism evidence="1 2">
    <name type="scientific">Pyricularia oryzae</name>
    <name type="common">Rice blast fungus</name>
    <name type="synonym">Magnaporthe oryzae</name>
    <dbReference type="NCBI Taxonomy" id="318829"/>
    <lineage>
        <taxon>Eukaryota</taxon>
        <taxon>Fungi</taxon>
        <taxon>Dikarya</taxon>
        <taxon>Ascomycota</taxon>
        <taxon>Pezizomycotina</taxon>
        <taxon>Sordariomycetes</taxon>
        <taxon>Sordariomycetidae</taxon>
        <taxon>Magnaporthales</taxon>
        <taxon>Pyriculariaceae</taxon>
        <taxon>Pyricularia</taxon>
    </lineage>
</organism>